<organism evidence="2 3">
    <name type="scientific">Aldrovandia affinis</name>
    <dbReference type="NCBI Taxonomy" id="143900"/>
    <lineage>
        <taxon>Eukaryota</taxon>
        <taxon>Metazoa</taxon>
        <taxon>Chordata</taxon>
        <taxon>Craniata</taxon>
        <taxon>Vertebrata</taxon>
        <taxon>Euteleostomi</taxon>
        <taxon>Actinopterygii</taxon>
        <taxon>Neopterygii</taxon>
        <taxon>Teleostei</taxon>
        <taxon>Notacanthiformes</taxon>
        <taxon>Halosauridae</taxon>
        <taxon>Aldrovandia</taxon>
    </lineage>
</organism>
<dbReference type="EMBL" id="JAINUG010000027">
    <property type="protein sequence ID" value="KAJ8410249.1"/>
    <property type="molecule type" value="Genomic_DNA"/>
</dbReference>
<gene>
    <name evidence="2" type="ORF">AAFF_G00202300</name>
</gene>
<evidence type="ECO:0000256" key="1">
    <source>
        <dbReference type="SAM" id="MobiDB-lite"/>
    </source>
</evidence>
<accession>A0AAD7WVY5</accession>
<sequence length="143" mass="16093">MPRPAKVHGPRAARANRELRGPESLIRRDSLPSDAAGSGEGRGTAAPPSLRPAEQDREQAGQRVHVWTCLRQGRGAECRRQALIARPPLWELPQSGRPGSARDPRFEAEAQWPVWCYAATRYAKPCVRGPVDRRKQEMRRLRD</sequence>
<dbReference type="Proteomes" id="UP001221898">
    <property type="component" value="Unassembled WGS sequence"/>
</dbReference>
<feature type="region of interest" description="Disordered" evidence="1">
    <location>
        <begin position="1"/>
        <end position="61"/>
    </location>
</feature>
<proteinExistence type="predicted"/>
<name>A0AAD7WVY5_9TELE</name>
<keyword evidence="3" id="KW-1185">Reference proteome</keyword>
<feature type="compositionally biased region" description="Basic and acidic residues" evidence="1">
    <location>
        <begin position="15"/>
        <end position="31"/>
    </location>
</feature>
<feature type="compositionally biased region" description="Basic residues" evidence="1">
    <location>
        <begin position="1"/>
        <end position="11"/>
    </location>
</feature>
<reference evidence="2" key="1">
    <citation type="journal article" date="2023" name="Science">
        <title>Genome structures resolve the early diversification of teleost fishes.</title>
        <authorList>
            <person name="Parey E."/>
            <person name="Louis A."/>
            <person name="Montfort J."/>
            <person name="Bouchez O."/>
            <person name="Roques C."/>
            <person name="Iampietro C."/>
            <person name="Lluch J."/>
            <person name="Castinel A."/>
            <person name="Donnadieu C."/>
            <person name="Desvignes T."/>
            <person name="Floi Bucao C."/>
            <person name="Jouanno E."/>
            <person name="Wen M."/>
            <person name="Mejri S."/>
            <person name="Dirks R."/>
            <person name="Jansen H."/>
            <person name="Henkel C."/>
            <person name="Chen W.J."/>
            <person name="Zahm M."/>
            <person name="Cabau C."/>
            <person name="Klopp C."/>
            <person name="Thompson A.W."/>
            <person name="Robinson-Rechavi M."/>
            <person name="Braasch I."/>
            <person name="Lecointre G."/>
            <person name="Bobe J."/>
            <person name="Postlethwait J.H."/>
            <person name="Berthelot C."/>
            <person name="Roest Crollius H."/>
            <person name="Guiguen Y."/>
        </authorList>
    </citation>
    <scope>NUCLEOTIDE SEQUENCE</scope>
    <source>
        <strain evidence="2">NC1722</strain>
    </source>
</reference>
<comment type="caution">
    <text evidence="2">The sequence shown here is derived from an EMBL/GenBank/DDBJ whole genome shotgun (WGS) entry which is preliminary data.</text>
</comment>
<evidence type="ECO:0000313" key="2">
    <source>
        <dbReference type="EMBL" id="KAJ8410249.1"/>
    </source>
</evidence>
<evidence type="ECO:0000313" key="3">
    <source>
        <dbReference type="Proteomes" id="UP001221898"/>
    </source>
</evidence>
<dbReference type="AlphaFoldDB" id="A0AAD7WVY5"/>
<protein>
    <submittedName>
        <fullName evidence="2">Uncharacterized protein</fullName>
    </submittedName>
</protein>